<evidence type="ECO:0000256" key="1">
    <source>
        <dbReference type="ARBA" id="ARBA00004052"/>
    </source>
</evidence>
<evidence type="ECO:0000313" key="17">
    <source>
        <dbReference type="Proteomes" id="UP000198922"/>
    </source>
</evidence>
<comment type="function">
    <text evidence="1 12">E2 component of the 2-oxoglutarate dehydrogenase (OGDH) complex which catalyzes the second step in the conversion of 2-oxoglutarate to succinyl-CoA and CO(2).</text>
</comment>
<dbReference type="InterPro" id="IPR004167">
    <property type="entry name" value="PSBD"/>
</dbReference>
<evidence type="ECO:0000256" key="3">
    <source>
        <dbReference type="ARBA" id="ARBA00007317"/>
    </source>
</evidence>
<dbReference type="OrthoDB" id="9805770at2"/>
<dbReference type="EC" id="2.3.1.61" evidence="5 12"/>
<comment type="catalytic activity">
    <reaction evidence="11 12">
        <text>N(6)-[(R)-dihydrolipoyl]-L-lysyl-[protein] + succinyl-CoA = N(6)-[(R)-S(8)-succinyldihydrolipoyl]-L-lysyl-[protein] + CoA</text>
        <dbReference type="Rhea" id="RHEA:15213"/>
        <dbReference type="Rhea" id="RHEA-COMP:10475"/>
        <dbReference type="Rhea" id="RHEA-COMP:20092"/>
        <dbReference type="ChEBI" id="CHEBI:57287"/>
        <dbReference type="ChEBI" id="CHEBI:57292"/>
        <dbReference type="ChEBI" id="CHEBI:83100"/>
        <dbReference type="ChEBI" id="CHEBI:83120"/>
        <dbReference type="EC" id="2.3.1.61"/>
    </reaction>
</comment>
<dbReference type="GO" id="GO:0033512">
    <property type="term" value="P:L-lysine catabolic process to acetyl-CoA via saccharopine"/>
    <property type="evidence" value="ECO:0007669"/>
    <property type="project" value="UniProtKB-UniRule"/>
</dbReference>
<evidence type="ECO:0000313" key="16">
    <source>
        <dbReference type="EMBL" id="SDE33856.1"/>
    </source>
</evidence>
<evidence type="ECO:0000256" key="9">
    <source>
        <dbReference type="ARBA" id="ARBA00022823"/>
    </source>
</evidence>
<name>A0A1G7C5C0_9RHOB</name>
<evidence type="ECO:0000256" key="13">
    <source>
        <dbReference type="SAM" id="MobiDB-lite"/>
    </source>
</evidence>
<dbReference type="NCBIfam" id="TIGR01347">
    <property type="entry name" value="sucB"/>
    <property type="match status" value="1"/>
</dbReference>
<keyword evidence="9 12" id="KW-0450">Lipoyl</keyword>
<evidence type="ECO:0000259" key="14">
    <source>
        <dbReference type="PROSITE" id="PS50968"/>
    </source>
</evidence>
<reference evidence="17" key="1">
    <citation type="submission" date="2016-10" db="EMBL/GenBank/DDBJ databases">
        <authorList>
            <person name="Varghese N."/>
            <person name="Submissions S."/>
        </authorList>
    </citation>
    <scope>NUCLEOTIDE SEQUENCE [LARGE SCALE GENOMIC DNA]</scope>
    <source>
        <strain evidence="17">DSM 21424</strain>
    </source>
</reference>
<keyword evidence="10 12" id="KW-0012">Acyltransferase</keyword>
<dbReference type="GO" id="GO:0045252">
    <property type="term" value="C:oxoglutarate dehydrogenase complex"/>
    <property type="evidence" value="ECO:0007669"/>
    <property type="project" value="UniProtKB-UniRule"/>
</dbReference>
<dbReference type="FunFam" id="3.30.559.10:FF:000007">
    <property type="entry name" value="Dihydrolipoamide acetyltransferase component of pyruvate dehydrogenase complex"/>
    <property type="match status" value="1"/>
</dbReference>
<dbReference type="SUPFAM" id="SSF51230">
    <property type="entry name" value="Single hybrid motif"/>
    <property type="match status" value="1"/>
</dbReference>
<evidence type="ECO:0000256" key="10">
    <source>
        <dbReference type="ARBA" id="ARBA00023315"/>
    </source>
</evidence>
<comment type="similarity">
    <text evidence="3 12">Belongs to the 2-oxoacid dehydrogenase family.</text>
</comment>
<dbReference type="Proteomes" id="UP000198922">
    <property type="component" value="Unassembled WGS sequence"/>
</dbReference>
<keyword evidence="7 12" id="KW-0816">Tricarboxylic acid cycle</keyword>
<evidence type="ECO:0000256" key="12">
    <source>
        <dbReference type="RuleBase" id="RU361138"/>
    </source>
</evidence>
<dbReference type="InterPro" id="IPR006255">
    <property type="entry name" value="SucB"/>
</dbReference>
<dbReference type="STRING" id="521013.SAMN04488567_1341"/>
<comment type="subunit">
    <text evidence="4">Forms a 24-polypeptide structural core with octahedral symmetry. Part of the 2-oxoglutarate dehydrogenase (OGDH) complex composed of E1 (2-oxoglutarate dehydrogenase), E2 (dihydrolipoamide succinyltransferase) and E3 (dihydrolipoamide dehydrogenase); the complex contains multiple copies of the three enzymatic components (E1, E2 and E3).</text>
</comment>
<feature type="compositionally biased region" description="Basic and acidic residues" evidence="13">
    <location>
        <begin position="106"/>
        <end position="122"/>
    </location>
</feature>
<dbReference type="UniPathway" id="UPA00868">
    <property type="reaction ID" value="UER00840"/>
</dbReference>
<evidence type="ECO:0000256" key="7">
    <source>
        <dbReference type="ARBA" id="ARBA00022532"/>
    </source>
</evidence>
<dbReference type="NCBIfam" id="NF004309">
    <property type="entry name" value="PRK05704.1"/>
    <property type="match status" value="1"/>
</dbReference>
<dbReference type="InterPro" id="IPR036625">
    <property type="entry name" value="E3-bd_dom_sf"/>
</dbReference>
<protein>
    <recommendedName>
        <fullName evidence="6 12">Dihydrolipoyllysine-residue succinyltransferase component of 2-oxoglutarate dehydrogenase complex</fullName>
        <ecNumber evidence="5 12">2.3.1.61</ecNumber>
    </recommendedName>
    <alternativeName>
        <fullName evidence="12">2-oxoglutarate dehydrogenase complex component E2</fullName>
    </alternativeName>
</protein>
<evidence type="ECO:0000256" key="11">
    <source>
        <dbReference type="ARBA" id="ARBA00052761"/>
    </source>
</evidence>
<dbReference type="InterPro" id="IPR050537">
    <property type="entry name" value="2-oxoacid_dehydrogenase"/>
</dbReference>
<dbReference type="GO" id="GO:0004149">
    <property type="term" value="F:dihydrolipoyllysine-residue succinyltransferase activity"/>
    <property type="evidence" value="ECO:0007669"/>
    <property type="project" value="UniProtKB-UniRule"/>
</dbReference>
<dbReference type="SUPFAM" id="SSF52777">
    <property type="entry name" value="CoA-dependent acyltransferases"/>
    <property type="match status" value="1"/>
</dbReference>
<dbReference type="Pfam" id="PF00364">
    <property type="entry name" value="Biotin_lipoyl"/>
    <property type="match status" value="1"/>
</dbReference>
<dbReference type="RefSeq" id="WP_090110403.1">
    <property type="nucleotide sequence ID" value="NZ_FNAT01000002.1"/>
</dbReference>
<dbReference type="Gene3D" id="4.10.320.10">
    <property type="entry name" value="E3-binding domain"/>
    <property type="match status" value="1"/>
</dbReference>
<comment type="cofactor">
    <cofactor evidence="12">
        <name>(R)-lipoate</name>
        <dbReference type="ChEBI" id="CHEBI:83088"/>
    </cofactor>
    <text evidence="12">Binds 1 lipoyl cofactor covalently.</text>
</comment>
<dbReference type="Pfam" id="PF00198">
    <property type="entry name" value="2-oxoacid_dh"/>
    <property type="match status" value="1"/>
</dbReference>
<sequence>MSTEVRVPTLGESVSEATVATWFKKPGDAVAVDEMLCELETDKVTVEVPSPVAGTLSEIVANEGETVGVDALLAQVSEGDAPAKSAPEAPEEGKPSEQQKATDVSGEPKGEPAEKGDARGDTEDAPSAKKLMAENDLKEGDVKGTGKDGRVMKGDVLKALSEPKKAEAPKQTPRAPVSSNDADREERVKMTRLRQTIARRLKEAQNTAAMLTTYNEVDMSAVMDLRNTYKAQFEKKHGVKLGFMSFFAKACVHALNEVPDVNAEIDGDHVVYKNYVHMGVAVGTPSGLVVPVVRDAHEKSFAAIEKEIAELGTKARDGKLGMADMQGGSFTISNGGVYGSLMSSPILNPPQSGILGMHKIQERPVVVDGQIVIRPMMYLALSYDHRIVDGKGAVTFLVRVKEALEDPRRLLMDL</sequence>
<evidence type="ECO:0000256" key="6">
    <source>
        <dbReference type="ARBA" id="ARBA00019511"/>
    </source>
</evidence>
<gene>
    <name evidence="16" type="ORF">SAMN04488567_1341</name>
</gene>
<feature type="region of interest" description="Disordered" evidence="13">
    <location>
        <begin position="78"/>
        <end position="186"/>
    </location>
</feature>
<feature type="domain" description="Peripheral subunit-binding (PSBD)" evidence="15">
    <location>
        <begin position="123"/>
        <end position="160"/>
    </location>
</feature>
<proteinExistence type="inferred from homology"/>
<comment type="pathway">
    <text evidence="2 12">Amino-acid degradation; L-lysine degradation via saccharopine pathway; glutaryl-CoA from L-lysine: step 6/6.</text>
</comment>
<dbReference type="Pfam" id="PF02817">
    <property type="entry name" value="E3_binding"/>
    <property type="match status" value="1"/>
</dbReference>
<evidence type="ECO:0000256" key="4">
    <source>
        <dbReference type="ARBA" id="ARBA00011666"/>
    </source>
</evidence>
<dbReference type="PANTHER" id="PTHR43416:SF5">
    <property type="entry name" value="DIHYDROLIPOYLLYSINE-RESIDUE SUCCINYLTRANSFERASE COMPONENT OF 2-OXOGLUTARATE DEHYDROGENASE COMPLEX, MITOCHONDRIAL"/>
    <property type="match status" value="1"/>
</dbReference>
<keyword evidence="17" id="KW-1185">Reference proteome</keyword>
<dbReference type="PROSITE" id="PS51826">
    <property type="entry name" value="PSBD"/>
    <property type="match status" value="1"/>
</dbReference>
<accession>A0A1G7C5C0</accession>
<dbReference type="SUPFAM" id="SSF47005">
    <property type="entry name" value="Peripheral subunit-binding domain of 2-oxo acid dehydrogenase complex"/>
    <property type="match status" value="1"/>
</dbReference>
<organism evidence="16 17">
    <name type="scientific">Limimaricola pyoseonensis</name>
    <dbReference type="NCBI Taxonomy" id="521013"/>
    <lineage>
        <taxon>Bacteria</taxon>
        <taxon>Pseudomonadati</taxon>
        <taxon>Pseudomonadota</taxon>
        <taxon>Alphaproteobacteria</taxon>
        <taxon>Rhodobacterales</taxon>
        <taxon>Paracoccaceae</taxon>
        <taxon>Limimaricola</taxon>
    </lineage>
</organism>
<dbReference type="Gene3D" id="2.40.50.100">
    <property type="match status" value="1"/>
</dbReference>
<evidence type="ECO:0000256" key="5">
    <source>
        <dbReference type="ARBA" id="ARBA00012945"/>
    </source>
</evidence>
<evidence type="ECO:0000259" key="15">
    <source>
        <dbReference type="PROSITE" id="PS51826"/>
    </source>
</evidence>
<evidence type="ECO:0000256" key="2">
    <source>
        <dbReference type="ARBA" id="ARBA00005145"/>
    </source>
</evidence>
<keyword evidence="8 12" id="KW-0808">Transferase</keyword>
<dbReference type="CDD" id="cd06849">
    <property type="entry name" value="lipoyl_domain"/>
    <property type="match status" value="1"/>
</dbReference>
<feature type="compositionally biased region" description="Basic and acidic residues" evidence="13">
    <location>
        <begin position="131"/>
        <end position="168"/>
    </location>
</feature>
<dbReference type="AlphaFoldDB" id="A0A1G7C5C0"/>
<dbReference type="EMBL" id="FNAT01000002">
    <property type="protein sequence ID" value="SDE33856.1"/>
    <property type="molecule type" value="Genomic_DNA"/>
</dbReference>
<evidence type="ECO:0000256" key="8">
    <source>
        <dbReference type="ARBA" id="ARBA00022679"/>
    </source>
</evidence>
<dbReference type="InterPro" id="IPR000089">
    <property type="entry name" value="Biotin_lipoyl"/>
</dbReference>
<dbReference type="InterPro" id="IPR023213">
    <property type="entry name" value="CAT-like_dom_sf"/>
</dbReference>
<dbReference type="InterPro" id="IPR011053">
    <property type="entry name" value="Single_hybrid_motif"/>
</dbReference>
<dbReference type="PROSITE" id="PS50968">
    <property type="entry name" value="BIOTINYL_LIPOYL"/>
    <property type="match status" value="1"/>
</dbReference>
<dbReference type="PANTHER" id="PTHR43416">
    <property type="entry name" value="DIHYDROLIPOYLLYSINE-RESIDUE SUCCINYLTRANSFERASE COMPONENT OF 2-OXOGLUTARATE DEHYDROGENASE COMPLEX, MITOCHONDRIAL-RELATED"/>
    <property type="match status" value="1"/>
</dbReference>
<dbReference type="InterPro" id="IPR001078">
    <property type="entry name" value="2-oxoacid_DH_actylTfrase"/>
</dbReference>
<dbReference type="GO" id="GO:0006099">
    <property type="term" value="P:tricarboxylic acid cycle"/>
    <property type="evidence" value="ECO:0007669"/>
    <property type="project" value="UniProtKB-UniRule"/>
</dbReference>
<feature type="domain" description="Lipoyl-binding" evidence="14">
    <location>
        <begin position="2"/>
        <end position="77"/>
    </location>
</feature>
<dbReference type="Gene3D" id="3.30.559.10">
    <property type="entry name" value="Chloramphenicol acetyltransferase-like domain"/>
    <property type="match status" value="1"/>
</dbReference>
<dbReference type="GO" id="GO:0005829">
    <property type="term" value="C:cytosol"/>
    <property type="evidence" value="ECO:0007669"/>
    <property type="project" value="TreeGrafter"/>
</dbReference>